<dbReference type="STRING" id="1004.SAMN05661012_04986"/>
<feature type="domain" description="M23ase beta-sheet core" evidence="1">
    <location>
        <begin position="96"/>
        <end position="195"/>
    </location>
</feature>
<dbReference type="PANTHER" id="PTHR21666">
    <property type="entry name" value="PEPTIDASE-RELATED"/>
    <property type="match status" value="1"/>
</dbReference>
<dbReference type="GO" id="GO:0004222">
    <property type="term" value="F:metalloendopeptidase activity"/>
    <property type="evidence" value="ECO:0007669"/>
    <property type="project" value="TreeGrafter"/>
</dbReference>
<dbReference type="InterPro" id="IPR016047">
    <property type="entry name" value="M23ase_b-sheet_dom"/>
</dbReference>
<gene>
    <name evidence="2" type="ORF">SAMN05661012_04986</name>
</gene>
<evidence type="ECO:0000313" key="2">
    <source>
        <dbReference type="EMBL" id="SFW80753.1"/>
    </source>
</evidence>
<protein>
    <submittedName>
        <fullName evidence="2">Peptidase family M23</fullName>
    </submittedName>
</protein>
<dbReference type="SUPFAM" id="SSF51261">
    <property type="entry name" value="Duplicated hybrid motif"/>
    <property type="match status" value="1"/>
</dbReference>
<evidence type="ECO:0000313" key="3">
    <source>
        <dbReference type="Proteomes" id="UP000183788"/>
    </source>
</evidence>
<dbReference type="Gene3D" id="2.70.70.10">
    <property type="entry name" value="Glucose Permease (Domain IIA)"/>
    <property type="match status" value="1"/>
</dbReference>
<reference evidence="2 3" key="1">
    <citation type="submission" date="2016-11" db="EMBL/GenBank/DDBJ databases">
        <authorList>
            <person name="Jaros S."/>
            <person name="Januszkiewicz K."/>
            <person name="Wedrychowicz H."/>
        </authorList>
    </citation>
    <scope>NUCLEOTIDE SEQUENCE [LARGE SCALE GENOMIC DNA]</scope>
    <source>
        <strain evidence="2 3">DSM 784</strain>
    </source>
</reference>
<dbReference type="Proteomes" id="UP000183788">
    <property type="component" value="Unassembled WGS sequence"/>
</dbReference>
<name>A0A1K1S8N7_9BACT</name>
<dbReference type="CDD" id="cd12797">
    <property type="entry name" value="M23_peptidase"/>
    <property type="match status" value="1"/>
</dbReference>
<accession>A0A1K1S8N7</accession>
<dbReference type="PANTHER" id="PTHR21666:SF270">
    <property type="entry name" value="MUREIN HYDROLASE ACTIVATOR ENVC"/>
    <property type="match status" value="1"/>
</dbReference>
<dbReference type="InterPro" id="IPR011055">
    <property type="entry name" value="Dup_hybrid_motif"/>
</dbReference>
<dbReference type="EMBL" id="FPIZ01000019">
    <property type="protein sequence ID" value="SFW80753.1"/>
    <property type="molecule type" value="Genomic_DNA"/>
</dbReference>
<dbReference type="Pfam" id="PF01551">
    <property type="entry name" value="Peptidase_M23"/>
    <property type="match status" value="1"/>
</dbReference>
<sequence length="231" mass="25763">MPAFFFTMLTEILKAHQPFQPVVLFDPTQDHLYPMDLTAANTALTHDILDDEQRFSDYVTNLLATHHAVFGIGGYGEHRTIYSRSAHFDTGDEPRRFHLGIDIWGPAGTPVYAPMDGRIHSFQFNDNYGDYGATIILKHVLDGVPFHTLYGHLSVADLEGLEVDAPVAAGQIIAHFGPLKENGHWPPHLHFQLIIDMEGKAGDYPGVCRYSERARYLANCPDPNLVLALIA</sequence>
<dbReference type="AlphaFoldDB" id="A0A1K1S8N7"/>
<proteinExistence type="predicted"/>
<evidence type="ECO:0000259" key="1">
    <source>
        <dbReference type="Pfam" id="PF01551"/>
    </source>
</evidence>
<organism evidence="2 3">
    <name type="scientific">Chitinophaga sancti</name>
    <dbReference type="NCBI Taxonomy" id="1004"/>
    <lineage>
        <taxon>Bacteria</taxon>
        <taxon>Pseudomonadati</taxon>
        <taxon>Bacteroidota</taxon>
        <taxon>Chitinophagia</taxon>
        <taxon>Chitinophagales</taxon>
        <taxon>Chitinophagaceae</taxon>
        <taxon>Chitinophaga</taxon>
    </lineage>
</organism>
<dbReference type="InterPro" id="IPR050570">
    <property type="entry name" value="Cell_wall_metabolism_enzyme"/>
</dbReference>